<sequence length="96" mass="10510">MAVECGRHKLTMFGHIAWSRAGRIGSKKIAITGASFASLPLREGESPMPGHLPCYVVFGFDLSHCPVGVAWQPAVTYAAERNRTFATLHARDVFHD</sequence>
<dbReference type="EMBL" id="CP088147">
    <property type="protein sequence ID" value="UTU53920.1"/>
    <property type="molecule type" value="Genomic_DNA"/>
</dbReference>
<evidence type="ECO:0000313" key="1">
    <source>
        <dbReference type="EMBL" id="UTU53920.1"/>
    </source>
</evidence>
<reference evidence="1 2" key="1">
    <citation type="journal article" date="2022" name="Microbiol. Resour. Announc.">
        <title>Complete Genome Sequence of Mesorhizobium ciceri Strain R30, a Rhizobium Used as a Commercial Inoculant for Chickpea in Argentina.</title>
        <authorList>
            <person name="Foresto E."/>
            <person name="Revale S."/>
            <person name="Primo E."/>
            <person name="Nievas F."/>
            <person name="Carezzano E."/>
            <person name="Puente M."/>
            <person name="Alzari P."/>
            <person name="Mart M."/>
            <person name="Ben-Assaya M."/>
            <person name="Mornico D."/>
            <person name="Santoro M."/>
            <person name="Mart F."/>
            <person name="Giordano W."/>
            <person name="Bogino P."/>
        </authorList>
    </citation>
    <scope>NUCLEOTIDE SEQUENCE [LARGE SCALE GENOMIC DNA]</scope>
    <source>
        <strain evidence="1 2">R30</strain>
    </source>
</reference>
<dbReference type="Proteomes" id="UP001060070">
    <property type="component" value="Chromosome"/>
</dbReference>
<accession>A0AB38TGK9</accession>
<gene>
    <name evidence="1" type="ORF">LRP29_11250</name>
</gene>
<name>A0AB38TGK9_9HYPH</name>
<protein>
    <submittedName>
        <fullName evidence="1">Uncharacterized protein</fullName>
    </submittedName>
</protein>
<dbReference type="AlphaFoldDB" id="A0AB38TGK9"/>
<dbReference type="RefSeq" id="WP_127219021.1">
    <property type="nucleotide sequence ID" value="NZ_CP088147.1"/>
</dbReference>
<organism evidence="1 2">
    <name type="scientific">Mesorhizobium ciceri</name>
    <dbReference type="NCBI Taxonomy" id="39645"/>
    <lineage>
        <taxon>Bacteria</taxon>
        <taxon>Pseudomonadati</taxon>
        <taxon>Pseudomonadota</taxon>
        <taxon>Alphaproteobacteria</taxon>
        <taxon>Hyphomicrobiales</taxon>
        <taxon>Phyllobacteriaceae</taxon>
        <taxon>Mesorhizobium</taxon>
    </lineage>
</organism>
<evidence type="ECO:0000313" key="2">
    <source>
        <dbReference type="Proteomes" id="UP001060070"/>
    </source>
</evidence>
<proteinExistence type="predicted"/>
<keyword evidence="2" id="KW-1185">Reference proteome</keyword>